<organism evidence="1 2">
    <name type="scientific">Kolteria novifilia</name>
    <dbReference type="NCBI Taxonomy" id="2527975"/>
    <lineage>
        <taxon>Bacteria</taxon>
        <taxon>Pseudomonadati</taxon>
        <taxon>Planctomycetota</taxon>
        <taxon>Planctomycetia</taxon>
        <taxon>Kolteriales</taxon>
        <taxon>Kolteriaceae</taxon>
        <taxon>Kolteria</taxon>
    </lineage>
</organism>
<evidence type="ECO:0000313" key="2">
    <source>
        <dbReference type="Proteomes" id="UP000317093"/>
    </source>
</evidence>
<dbReference type="Gene3D" id="3.40.50.2000">
    <property type="entry name" value="Glycogen Phosphorylase B"/>
    <property type="match status" value="2"/>
</dbReference>
<dbReference type="OrthoDB" id="271062at2"/>
<name>A0A518AXG8_9BACT</name>
<sequence>MARILFTWELGLGMGHLLPHRPTVETLLERGHEIYFASRNLTSLGRAFDGLPIRMLQSPYRSSPVSPYYRTTATFPQVMNDSGFDNAKDLSSHANAWWHLISTIDPAIVLCDHSPTALVALRALPQKKINIGGGFTCPPDETPFRVLEPRLRYTPEQLERDEARILANANAAIESLGGAPLERLGQLFGELDDTIIFSFQELDHYEDRVGATYWGPPPLVPGAAPEWPEGDGPKIFGYLRAFPILPTVLDRLNELGHPTLIYPSGIDESLLKRCESATLRFQRDRLDLAHVRREADLAILNANLSTTIAMLMAGIPTLMFPVTLESQMVAARAVMMGAGLMVQGNQPNEVVRQLDRMLESDKYAANARAFADRYADWDCDAFGTRVADRVEELIRDA</sequence>
<dbReference type="EMBL" id="CP036279">
    <property type="protein sequence ID" value="QDU59416.1"/>
    <property type="molecule type" value="Genomic_DNA"/>
</dbReference>
<dbReference type="AlphaFoldDB" id="A0A518AXG8"/>
<evidence type="ECO:0008006" key="3">
    <source>
        <dbReference type="Google" id="ProtNLM"/>
    </source>
</evidence>
<proteinExistence type="predicted"/>
<dbReference type="KEGG" id="knv:Pan216_02440"/>
<reference evidence="1 2" key="1">
    <citation type="submission" date="2019-02" db="EMBL/GenBank/DDBJ databases">
        <title>Deep-cultivation of Planctomycetes and their phenomic and genomic characterization uncovers novel biology.</title>
        <authorList>
            <person name="Wiegand S."/>
            <person name="Jogler M."/>
            <person name="Boedeker C."/>
            <person name="Pinto D."/>
            <person name="Vollmers J."/>
            <person name="Rivas-Marin E."/>
            <person name="Kohn T."/>
            <person name="Peeters S.H."/>
            <person name="Heuer A."/>
            <person name="Rast P."/>
            <person name="Oberbeckmann S."/>
            <person name="Bunk B."/>
            <person name="Jeske O."/>
            <person name="Meyerdierks A."/>
            <person name="Storesund J.E."/>
            <person name="Kallscheuer N."/>
            <person name="Luecker S."/>
            <person name="Lage O.M."/>
            <person name="Pohl T."/>
            <person name="Merkel B.J."/>
            <person name="Hornburger P."/>
            <person name="Mueller R.-W."/>
            <person name="Bruemmer F."/>
            <person name="Labrenz M."/>
            <person name="Spormann A.M."/>
            <person name="Op den Camp H."/>
            <person name="Overmann J."/>
            <person name="Amann R."/>
            <person name="Jetten M.S.M."/>
            <person name="Mascher T."/>
            <person name="Medema M.H."/>
            <person name="Devos D.P."/>
            <person name="Kaster A.-K."/>
            <person name="Ovreas L."/>
            <person name="Rohde M."/>
            <person name="Galperin M.Y."/>
            <person name="Jogler C."/>
        </authorList>
    </citation>
    <scope>NUCLEOTIDE SEQUENCE [LARGE SCALE GENOMIC DNA]</scope>
    <source>
        <strain evidence="1 2">Pan216</strain>
    </source>
</reference>
<protein>
    <recommendedName>
        <fullName evidence="3">MurG-like transferase</fullName>
    </recommendedName>
</protein>
<gene>
    <name evidence="1" type="ORF">Pan216_02440</name>
</gene>
<dbReference type="SUPFAM" id="SSF53756">
    <property type="entry name" value="UDP-Glycosyltransferase/glycogen phosphorylase"/>
    <property type="match status" value="1"/>
</dbReference>
<keyword evidence="2" id="KW-1185">Reference proteome</keyword>
<accession>A0A518AXG8</accession>
<dbReference type="RefSeq" id="WP_145253656.1">
    <property type="nucleotide sequence ID" value="NZ_CP036279.1"/>
</dbReference>
<dbReference type="Proteomes" id="UP000317093">
    <property type="component" value="Chromosome"/>
</dbReference>
<evidence type="ECO:0000313" key="1">
    <source>
        <dbReference type="EMBL" id="QDU59416.1"/>
    </source>
</evidence>